<feature type="active site" description="Proton acceptor" evidence="4">
    <location>
        <position position="392"/>
    </location>
</feature>
<evidence type="ECO:0000313" key="7">
    <source>
        <dbReference type="Proteomes" id="UP000818266"/>
    </source>
</evidence>
<proteinExistence type="inferred from homology"/>
<evidence type="ECO:0000256" key="4">
    <source>
        <dbReference type="PIRSR" id="PIRSR001112-1"/>
    </source>
</evidence>
<comment type="caution">
    <text evidence="6">The sequence shown here is derived from an EMBL/GenBank/DDBJ whole genome shotgun (WGS) entry which is preliminary data.</text>
</comment>
<evidence type="ECO:0000256" key="1">
    <source>
        <dbReference type="ARBA" id="ARBA00010088"/>
    </source>
</evidence>
<dbReference type="GO" id="GO:0004301">
    <property type="term" value="F:epoxide hydrolase activity"/>
    <property type="evidence" value="ECO:0007669"/>
    <property type="project" value="TreeGrafter"/>
</dbReference>
<dbReference type="PANTHER" id="PTHR21661">
    <property type="entry name" value="EPOXIDE HYDROLASE 1-RELATED"/>
    <property type="match status" value="1"/>
</dbReference>
<comment type="similarity">
    <text evidence="1">Belongs to the peptidase S33 family.</text>
</comment>
<feature type="active site" description="Proton donor" evidence="4">
    <location>
        <position position="318"/>
    </location>
</feature>
<dbReference type="InterPro" id="IPR010497">
    <property type="entry name" value="Epoxide_hydro_N"/>
</dbReference>
<keyword evidence="2" id="KW-0058">Aromatic hydrocarbons catabolism</keyword>
<dbReference type="RefSeq" id="WP_152582154.1">
    <property type="nucleotide sequence ID" value="NZ_VIKT02000003.1"/>
</dbReference>
<evidence type="ECO:0000256" key="2">
    <source>
        <dbReference type="ARBA" id="ARBA00022797"/>
    </source>
</evidence>
<dbReference type="PIRSF" id="PIRSF001112">
    <property type="entry name" value="Epoxide_hydrolase"/>
    <property type="match status" value="1"/>
</dbReference>
<reference evidence="6 7" key="1">
    <citation type="submission" date="2019-06" db="EMBL/GenBank/DDBJ databases">
        <authorList>
            <person name="De-Chao Zhang Q."/>
        </authorList>
    </citation>
    <scope>NUCLEOTIDE SEQUENCE [LARGE SCALE GENOMIC DNA]</scope>
    <source>
        <strain evidence="6 7">KN1116</strain>
    </source>
</reference>
<dbReference type="Proteomes" id="UP000818266">
    <property type="component" value="Unassembled WGS sequence"/>
</dbReference>
<evidence type="ECO:0000313" key="6">
    <source>
        <dbReference type="EMBL" id="NHF62149.1"/>
    </source>
</evidence>
<keyword evidence="7" id="KW-1185">Reference proteome</keyword>
<dbReference type="OrthoDB" id="27092at2"/>
<feature type="active site" description="Nucleophile" evidence="4">
    <location>
        <position position="182"/>
    </location>
</feature>
<keyword evidence="3 6" id="KW-0378">Hydrolase</keyword>
<dbReference type="InterPro" id="IPR029058">
    <property type="entry name" value="AB_hydrolase_fold"/>
</dbReference>
<feature type="domain" description="Epoxide hydrolase N-terminal" evidence="5">
    <location>
        <begin position="8"/>
        <end position="111"/>
    </location>
</feature>
<dbReference type="Gene3D" id="3.40.50.1820">
    <property type="entry name" value="alpha/beta hydrolase"/>
    <property type="match status" value="1"/>
</dbReference>
<accession>A0A9E5MJQ9</accession>
<gene>
    <name evidence="6" type="ORF">FK219_002655</name>
</gene>
<protein>
    <submittedName>
        <fullName evidence="6">Epoxide hydrolase</fullName>
    </submittedName>
</protein>
<dbReference type="InterPro" id="IPR016292">
    <property type="entry name" value="Epoxide_hydrolase"/>
</dbReference>
<dbReference type="SUPFAM" id="SSF53474">
    <property type="entry name" value="alpha/beta-Hydrolases"/>
    <property type="match status" value="1"/>
</dbReference>
<evidence type="ECO:0000259" key="5">
    <source>
        <dbReference type="Pfam" id="PF06441"/>
    </source>
</evidence>
<dbReference type="EMBL" id="VIKT02000003">
    <property type="protein sequence ID" value="NHF62149.1"/>
    <property type="molecule type" value="Genomic_DNA"/>
</dbReference>
<dbReference type="AlphaFoldDB" id="A0A9E5MJQ9"/>
<dbReference type="PRINTS" id="PR00412">
    <property type="entry name" value="EPOXHYDRLASE"/>
</dbReference>
<dbReference type="Pfam" id="PF06441">
    <property type="entry name" value="EHN"/>
    <property type="match status" value="1"/>
</dbReference>
<organism evidence="6 7">
    <name type="scientific">Microcella pacifica</name>
    <dbReference type="NCBI Taxonomy" id="2591847"/>
    <lineage>
        <taxon>Bacteria</taxon>
        <taxon>Bacillati</taxon>
        <taxon>Actinomycetota</taxon>
        <taxon>Actinomycetes</taxon>
        <taxon>Micrococcales</taxon>
        <taxon>Microbacteriaceae</taxon>
        <taxon>Microcella</taxon>
    </lineage>
</organism>
<evidence type="ECO:0000256" key="3">
    <source>
        <dbReference type="ARBA" id="ARBA00022801"/>
    </source>
</evidence>
<dbReference type="InterPro" id="IPR000639">
    <property type="entry name" value="Epox_hydrolase-like"/>
</dbReference>
<dbReference type="GO" id="GO:0097176">
    <property type="term" value="P:epoxide metabolic process"/>
    <property type="evidence" value="ECO:0007669"/>
    <property type="project" value="TreeGrafter"/>
</dbReference>
<name>A0A9E5MJQ9_9MICO</name>
<reference evidence="6 7" key="2">
    <citation type="submission" date="2020-03" db="EMBL/GenBank/DDBJ databases">
        <title>Chryseoglobus sp. isolated from a deep-sea seamount.</title>
        <authorList>
            <person name="Zhang D.-C."/>
        </authorList>
    </citation>
    <scope>NUCLEOTIDE SEQUENCE [LARGE SCALE GENOMIC DNA]</scope>
    <source>
        <strain evidence="6 7">KN1116</strain>
    </source>
</reference>
<sequence length="417" mass="47157">MVDLSSARKITIAFPDHELEALRERLRLTRWPELAGADSDRYGIEVSYVKELVDYWLTQYDWRAAEARFNAYDHYLAEVDGETIHFLHRPSPRADAIPVILTHGWPWTFWHWSRVIEQLADPAAHGAPDAPAFELIVPSYPGFALSSPSTRDDLNFWKIADLWHELMTGVLCCERYGAGGGDFGALVTAQLGHKFGDSVIGLHVSTPTPLDIFQGERWWDITEGRVSPPDATQVERDGLQAYMKKFVAHIAVHMLDSQTLTLGLADSPVGLLAWLVRRYQLWVDHRGDLESVFSKDDLLSVVTMFWLTNTIGSSIRTYANSALYPWAPEHDRVPQIEPPTGITFLGFENPPGVTAEQRAQAYLSASASRSPSDRSARWYNLVNVKGHERGGHFAAWENPEAWITDMRETFRLVTKEN</sequence>
<dbReference type="PANTHER" id="PTHR21661:SF35">
    <property type="entry name" value="EPOXIDE HYDROLASE"/>
    <property type="match status" value="1"/>
</dbReference>